<sequence length="117" mass="13133">MTNQEITGKDYVVHHNADTVTTTFQGELALGGPQEYASINELLTEVANGDADVITLDFRTLSFLNSSGISMLCKYVLALRKKQDIQLVILGSHDIPWQRKSLRNLQKFLPSLRLDLE</sequence>
<name>A0A928ZTL6_LEPEC</name>
<dbReference type="SUPFAM" id="SSF52091">
    <property type="entry name" value="SpoIIaa-like"/>
    <property type="match status" value="1"/>
</dbReference>
<comment type="caution">
    <text evidence="2">The sequence shown here is derived from an EMBL/GenBank/DDBJ whole genome shotgun (WGS) entry which is preliminary data.</text>
</comment>
<feature type="domain" description="STAS" evidence="1">
    <location>
        <begin position="28"/>
        <end position="117"/>
    </location>
</feature>
<evidence type="ECO:0000313" key="2">
    <source>
        <dbReference type="EMBL" id="MBE9066119.1"/>
    </source>
</evidence>
<dbReference type="AlphaFoldDB" id="A0A928ZTL6"/>
<accession>A0A928ZTL6</accession>
<dbReference type="Gene3D" id="3.30.750.24">
    <property type="entry name" value="STAS domain"/>
    <property type="match status" value="1"/>
</dbReference>
<dbReference type="RefSeq" id="WP_193991624.1">
    <property type="nucleotide sequence ID" value="NZ_JADEXP010000029.1"/>
</dbReference>
<reference evidence="2" key="1">
    <citation type="submission" date="2020-10" db="EMBL/GenBank/DDBJ databases">
        <authorList>
            <person name="Castelo-Branco R."/>
            <person name="Eusebio N."/>
            <person name="Adriana R."/>
            <person name="Vieira A."/>
            <person name="Brugerolle De Fraissinette N."/>
            <person name="Rezende De Castro R."/>
            <person name="Schneider M.P."/>
            <person name="Vasconcelos V."/>
            <person name="Leao P.N."/>
        </authorList>
    </citation>
    <scope>NUCLEOTIDE SEQUENCE</scope>
    <source>
        <strain evidence="2">LEGE 11479</strain>
    </source>
</reference>
<dbReference type="InterPro" id="IPR036513">
    <property type="entry name" value="STAS_dom_sf"/>
</dbReference>
<dbReference type="PROSITE" id="PS50801">
    <property type="entry name" value="STAS"/>
    <property type="match status" value="1"/>
</dbReference>
<dbReference type="Proteomes" id="UP000615026">
    <property type="component" value="Unassembled WGS sequence"/>
</dbReference>
<dbReference type="Pfam" id="PF01740">
    <property type="entry name" value="STAS"/>
    <property type="match status" value="1"/>
</dbReference>
<evidence type="ECO:0000313" key="3">
    <source>
        <dbReference type="Proteomes" id="UP000615026"/>
    </source>
</evidence>
<evidence type="ECO:0000259" key="1">
    <source>
        <dbReference type="PROSITE" id="PS50801"/>
    </source>
</evidence>
<dbReference type="EMBL" id="JADEXP010000029">
    <property type="protein sequence ID" value="MBE9066119.1"/>
    <property type="molecule type" value="Genomic_DNA"/>
</dbReference>
<dbReference type="NCBIfam" id="NF047705">
    <property type="entry name" value="slr1659_superfam"/>
    <property type="match status" value="1"/>
</dbReference>
<proteinExistence type="predicted"/>
<dbReference type="InterPro" id="IPR002645">
    <property type="entry name" value="STAS_dom"/>
</dbReference>
<protein>
    <recommendedName>
        <fullName evidence="1">STAS domain-containing protein</fullName>
    </recommendedName>
</protein>
<keyword evidence="3" id="KW-1185">Reference proteome</keyword>
<gene>
    <name evidence="2" type="ORF">IQ260_05590</name>
</gene>
<organism evidence="2 3">
    <name type="scientific">Leptolyngbya cf. ectocarpi LEGE 11479</name>
    <dbReference type="NCBI Taxonomy" id="1828722"/>
    <lineage>
        <taxon>Bacteria</taxon>
        <taxon>Bacillati</taxon>
        <taxon>Cyanobacteriota</taxon>
        <taxon>Cyanophyceae</taxon>
        <taxon>Leptolyngbyales</taxon>
        <taxon>Leptolyngbyaceae</taxon>
        <taxon>Leptolyngbya group</taxon>
        <taxon>Leptolyngbya</taxon>
    </lineage>
</organism>